<comment type="caution">
    <text evidence="2">The sequence shown here is derived from an EMBL/GenBank/DDBJ whole genome shotgun (WGS) entry which is preliminary data.</text>
</comment>
<proteinExistence type="predicted"/>
<dbReference type="SUPFAM" id="SSF54909">
    <property type="entry name" value="Dimeric alpha+beta barrel"/>
    <property type="match status" value="1"/>
</dbReference>
<evidence type="ECO:0000259" key="1">
    <source>
        <dbReference type="PROSITE" id="PS51725"/>
    </source>
</evidence>
<reference evidence="2 3" key="1">
    <citation type="submission" date="2019-07" db="EMBL/GenBank/DDBJ databases">
        <title>Whole genome shotgun sequence of Actinotalea fermentans NBRC 105374.</title>
        <authorList>
            <person name="Hosoyama A."/>
            <person name="Uohara A."/>
            <person name="Ohji S."/>
            <person name="Ichikawa N."/>
        </authorList>
    </citation>
    <scope>NUCLEOTIDE SEQUENCE [LARGE SCALE GENOMIC DNA]</scope>
    <source>
        <strain evidence="2 3">NBRC 105374</strain>
    </source>
</reference>
<protein>
    <recommendedName>
        <fullName evidence="1">ABM domain-containing protein</fullName>
    </recommendedName>
</protein>
<dbReference type="Pfam" id="PF03992">
    <property type="entry name" value="ABM"/>
    <property type="match status" value="1"/>
</dbReference>
<dbReference type="Gene3D" id="3.30.70.100">
    <property type="match status" value="1"/>
</dbReference>
<name>A0A511Z1Y9_9CELL</name>
<organism evidence="2 3">
    <name type="scientific">Actinotalea fermentans</name>
    <dbReference type="NCBI Taxonomy" id="43671"/>
    <lineage>
        <taxon>Bacteria</taxon>
        <taxon>Bacillati</taxon>
        <taxon>Actinomycetota</taxon>
        <taxon>Actinomycetes</taxon>
        <taxon>Micrococcales</taxon>
        <taxon>Cellulomonadaceae</taxon>
        <taxon>Actinotalea</taxon>
    </lineage>
</organism>
<dbReference type="AlphaFoldDB" id="A0A511Z1Y9"/>
<dbReference type="PROSITE" id="PS51725">
    <property type="entry name" value="ABM"/>
    <property type="match status" value="1"/>
</dbReference>
<dbReference type="RefSeq" id="WP_052113448.1">
    <property type="nucleotide sequence ID" value="NZ_BJYK01000012.1"/>
</dbReference>
<sequence>MVIVAGHLIVDPGARAAYLEGCVPIVEQARRTAGCLEFTLAPDPLDPSRVNVLERWESRIALDRFRGEGPDDDQRAALRSVDVADYEVDGPVADPGGRGAAR</sequence>
<dbReference type="OrthoDB" id="165368at2"/>
<evidence type="ECO:0000313" key="3">
    <source>
        <dbReference type="Proteomes" id="UP000321484"/>
    </source>
</evidence>
<dbReference type="Proteomes" id="UP000321484">
    <property type="component" value="Unassembled WGS sequence"/>
</dbReference>
<feature type="domain" description="ABM" evidence="1">
    <location>
        <begin position="2"/>
        <end position="90"/>
    </location>
</feature>
<dbReference type="InterPro" id="IPR007138">
    <property type="entry name" value="ABM_dom"/>
</dbReference>
<dbReference type="InterPro" id="IPR011008">
    <property type="entry name" value="Dimeric_a/b-barrel"/>
</dbReference>
<dbReference type="EMBL" id="BJYK01000012">
    <property type="protein sequence ID" value="GEN81467.1"/>
    <property type="molecule type" value="Genomic_DNA"/>
</dbReference>
<accession>A0A511Z1Y9</accession>
<keyword evidence="3" id="KW-1185">Reference proteome</keyword>
<gene>
    <name evidence="2" type="ORF">AFE02nite_32010</name>
</gene>
<evidence type="ECO:0000313" key="2">
    <source>
        <dbReference type="EMBL" id="GEN81467.1"/>
    </source>
</evidence>